<comment type="caution">
    <text evidence="2">The sequence shown here is derived from an EMBL/GenBank/DDBJ whole genome shotgun (WGS) entry which is preliminary data.</text>
</comment>
<dbReference type="Gene3D" id="3.90.550.10">
    <property type="entry name" value="Spore Coat Polysaccharide Biosynthesis Protein SpsA, Chain A"/>
    <property type="match status" value="1"/>
</dbReference>
<protein>
    <submittedName>
        <fullName evidence="2">Glycosyl transferase family protein</fullName>
    </submittedName>
</protein>
<keyword evidence="2" id="KW-0808">Transferase</keyword>
<dbReference type="OrthoDB" id="433681at2"/>
<dbReference type="Proteomes" id="UP000013047">
    <property type="component" value="Unassembled WGS sequence"/>
</dbReference>
<proteinExistence type="predicted"/>
<reference evidence="2 3" key="1">
    <citation type="submission" date="2012-09" db="EMBL/GenBank/DDBJ databases">
        <title>Draft Genome Sequences of 6 Strains from Genus Thauera.</title>
        <authorList>
            <person name="Liu B."/>
            <person name="Shapleigh J.P."/>
            <person name="Frostegard A.H."/>
        </authorList>
    </citation>
    <scope>NUCLEOTIDE SEQUENCE [LARGE SCALE GENOMIC DNA]</scope>
    <source>
        <strain evidence="2 3">B4P</strain>
    </source>
</reference>
<dbReference type="InterPro" id="IPR001173">
    <property type="entry name" value="Glyco_trans_2-like"/>
</dbReference>
<dbReference type="AlphaFoldDB" id="N6Z3V3"/>
<dbReference type="RefSeq" id="WP_004356827.1">
    <property type="nucleotide sequence ID" value="NZ_AMXF01000009.1"/>
</dbReference>
<dbReference type="EMBL" id="AMXF01000009">
    <property type="protein sequence ID" value="ENO98580.1"/>
    <property type="molecule type" value="Genomic_DNA"/>
</dbReference>
<organism evidence="2 3">
    <name type="scientific">Thauera phenylacetica B4P</name>
    <dbReference type="NCBI Taxonomy" id="1234382"/>
    <lineage>
        <taxon>Bacteria</taxon>
        <taxon>Pseudomonadati</taxon>
        <taxon>Pseudomonadota</taxon>
        <taxon>Betaproteobacteria</taxon>
        <taxon>Rhodocyclales</taxon>
        <taxon>Zoogloeaceae</taxon>
        <taxon>Thauera</taxon>
    </lineage>
</organism>
<accession>N6Z3V3</accession>
<evidence type="ECO:0000313" key="3">
    <source>
        <dbReference type="Proteomes" id="UP000013047"/>
    </source>
</evidence>
<dbReference type="CDD" id="cd06433">
    <property type="entry name" value="GT_2_WfgS_like"/>
    <property type="match status" value="1"/>
</dbReference>
<dbReference type="PANTHER" id="PTHR22916:SF3">
    <property type="entry name" value="UDP-GLCNAC:BETAGAL BETA-1,3-N-ACETYLGLUCOSAMINYLTRANSFERASE-LIKE PROTEIN 1"/>
    <property type="match status" value="1"/>
</dbReference>
<keyword evidence="3" id="KW-1185">Reference proteome</keyword>
<name>N6Z3V3_9RHOO</name>
<gene>
    <name evidence="2" type="ORF">C667_03223</name>
</gene>
<dbReference type="PANTHER" id="PTHR22916">
    <property type="entry name" value="GLYCOSYLTRANSFERASE"/>
    <property type="match status" value="1"/>
</dbReference>
<feature type="domain" description="Glycosyltransferase 2-like" evidence="1">
    <location>
        <begin position="5"/>
        <end position="151"/>
    </location>
</feature>
<dbReference type="SUPFAM" id="SSF53448">
    <property type="entry name" value="Nucleotide-diphospho-sugar transferases"/>
    <property type="match status" value="1"/>
</dbReference>
<sequence>MLKVSIITVCYNSADTIRDTIESVINQTYQNIEYIVIDGASKDKTLDIVREYEGQIAIIRSEPDKGIYDAMNKGINFASGDIVGILNSDDIFASNDVIEKIASAFDDSTDGIFADLVYVERENIDKTTRTYKSDSFSPWKIRFGMTLPHPTFYIRRSFYTKFGLYKLTYRVAADFELIARFIKKGLRIKYLPMTLVKMREGGISSSELKWRIHQNFEIVRACRENKIYTNILFVALKIPFKLLSYVKN</sequence>
<evidence type="ECO:0000313" key="2">
    <source>
        <dbReference type="EMBL" id="ENO98580.1"/>
    </source>
</evidence>
<dbReference type="Pfam" id="PF00535">
    <property type="entry name" value="Glycos_transf_2"/>
    <property type="match status" value="1"/>
</dbReference>
<dbReference type="InterPro" id="IPR029044">
    <property type="entry name" value="Nucleotide-diphossugar_trans"/>
</dbReference>
<dbReference type="GO" id="GO:0016758">
    <property type="term" value="F:hexosyltransferase activity"/>
    <property type="evidence" value="ECO:0007669"/>
    <property type="project" value="UniProtKB-ARBA"/>
</dbReference>
<evidence type="ECO:0000259" key="1">
    <source>
        <dbReference type="Pfam" id="PF00535"/>
    </source>
</evidence>